<dbReference type="SMART" id="SM00066">
    <property type="entry name" value="GAL4"/>
    <property type="match status" value="1"/>
</dbReference>
<accession>A0AA38NBP5</accession>
<dbReference type="InterPro" id="IPR001138">
    <property type="entry name" value="Zn2Cys6_DnaBD"/>
</dbReference>
<dbReference type="CDD" id="cd00067">
    <property type="entry name" value="GAL4"/>
    <property type="match status" value="1"/>
</dbReference>
<evidence type="ECO:0000259" key="6">
    <source>
        <dbReference type="PROSITE" id="PS50048"/>
    </source>
</evidence>
<feature type="compositionally biased region" description="Polar residues" evidence="5">
    <location>
        <begin position="1"/>
        <end position="14"/>
    </location>
</feature>
<reference evidence="7" key="1">
    <citation type="submission" date="2022-08" db="EMBL/GenBank/DDBJ databases">
        <authorList>
            <consortium name="DOE Joint Genome Institute"/>
            <person name="Min B."/>
            <person name="Riley R."/>
            <person name="Sierra-Patev S."/>
            <person name="Naranjo-Ortiz M."/>
            <person name="Looney B."/>
            <person name="Konkel Z."/>
            <person name="Slot J.C."/>
            <person name="Sakamoto Y."/>
            <person name="Steenwyk J.L."/>
            <person name="Rokas A."/>
            <person name="Carro J."/>
            <person name="Camarero S."/>
            <person name="Ferreira P."/>
            <person name="Molpeceres G."/>
            <person name="Ruiz-Duenas F.J."/>
            <person name="Serrano A."/>
            <person name="Henrissat B."/>
            <person name="Drula E."/>
            <person name="Hughes K.W."/>
            <person name="Mata J.L."/>
            <person name="Ishikawa N.K."/>
            <person name="Vargas-Isla R."/>
            <person name="Ushijima S."/>
            <person name="Smith C.A."/>
            <person name="Ahrendt S."/>
            <person name="Andreopoulos W."/>
            <person name="He G."/>
            <person name="Labutti K."/>
            <person name="Lipzen A."/>
            <person name="Ng V."/>
            <person name="Sandor L."/>
            <person name="Barry K."/>
            <person name="Martinez A.T."/>
            <person name="Xiao Y."/>
            <person name="Gibbons J.G."/>
            <person name="Terashima K."/>
            <person name="Hibbett D.S."/>
            <person name="Grigoriev I.V."/>
        </authorList>
    </citation>
    <scope>NUCLEOTIDE SEQUENCE</scope>
    <source>
        <strain evidence="7">TFB10291</strain>
    </source>
</reference>
<organism evidence="7 8">
    <name type="scientific">Lentinula aff. detonsa</name>
    <dbReference type="NCBI Taxonomy" id="2804958"/>
    <lineage>
        <taxon>Eukaryota</taxon>
        <taxon>Fungi</taxon>
        <taxon>Dikarya</taxon>
        <taxon>Basidiomycota</taxon>
        <taxon>Agaricomycotina</taxon>
        <taxon>Agaricomycetes</taxon>
        <taxon>Agaricomycetidae</taxon>
        <taxon>Agaricales</taxon>
        <taxon>Marasmiineae</taxon>
        <taxon>Omphalotaceae</taxon>
        <taxon>Lentinula</taxon>
    </lineage>
</organism>
<keyword evidence="4" id="KW-0539">Nucleus</keyword>
<dbReference type="SUPFAM" id="SSF57701">
    <property type="entry name" value="Zn2/Cys6 DNA-binding domain"/>
    <property type="match status" value="1"/>
</dbReference>
<feature type="compositionally biased region" description="Polar residues" evidence="5">
    <location>
        <begin position="122"/>
        <end position="136"/>
    </location>
</feature>
<dbReference type="CDD" id="cd12148">
    <property type="entry name" value="fungal_TF_MHR"/>
    <property type="match status" value="1"/>
</dbReference>
<evidence type="ECO:0000256" key="5">
    <source>
        <dbReference type="SAM" id="MobiDB-lite"/>
    </source>
</evidence>
<dbReference type="Gene3D" id="4.10.240.10">
    <property type="entry name" value="Zn(2)-C6 fungal-type DNA-binding domain"/>
    <property type="match status" value="1"/>
</dbReference>
<comment type="caution">
    <text evidence="7">The sequence shown here is derived from an EMBL/GenBank/DDBJ whole genome shotgun (WGS) entry which is preliminary data.</text>
</comment>
<feature type="region of interest" description="Disordered" evidence="5">
    <location>
        <begin position="1"/>
        <end position="21"/>
    </location>
</feature>
<evidence type="ECO:0000313" key="7">
    <source>
        <dbReference type="EMBL" id="KAJ3781756.1"/>
    </source>
</evidence>
<evidence type="ECO:0000256" key="2">
    <source>
        <dbReference type="ARBA" id="ARBA00022723"/>
    </source>
</evidence>
<feature type="region of interest" description="Disordered" evidence="5">
    <location>
        <begin position="686"/>
        <end position="705"/>
    </location>
</feature>
<evidence type="ECO:0000256" key="4">
    <source>
        <dbReference type="ARBA" id="ARBA00023242"/>
    </source>
</evidence>
<dbReference type="Proteomes" id="UP001163798">
    <property type="component" value="Unassembled WGS sequence"/>
</dbReference>
<dbReference type="InterPro" id="IPR007219">
    <property type="entry name" value="XnlR_reg_dom"/>
</dbReference>
<keyword evidence="3" id="KW-0238">DNA-binding</keyword>
<evidence type="ECO:0000256" key="1">
    <source>
        <dbReference type="ARBA" id="ARBA00004123"/>
    </source>
</evidence>
<dbReference type="GO" id="GO:0003677">
    <property type="term" value="F:DNA binding"/>
    <property type="evidence" value="ECO:0007669"/>
    <property type="project" value="UniProtKB-KW"/>
</dbReference>
<sequence length="755" mass="85401">MSSADLVDSSSAGSSRKRQPNACNNCRRRKIRCDSAARGGETCSHCISLKIECHHTAPKKKRGPPAGRSAQLKSNDIQALTASILSSVPYNIPKDENELRRIFKELASYIRTLQKELAMVQTSRGSDLGSPESTSILAEEPTPSEAQDDDDIHELSEPLKQLRFSQSSERYAASSRLMLIKSGIETHRSGESSLNLNVFKRPVFWDIQPWQITYEPQLQPLIFPPQDLLDHLIDLWFTKTHPYFPIFHRPTFERSVISGLHYHNRDFGEALLAVCAISSRHSDDPRTFTHDSLLSAGFMWMRQVNPVPVSFTEAPSLAQVQKLILYIMFMYTTSMPYPSLVLTALGIRLLQDVGAHRKKNSPPTASRELWKRAFWILNFIDLSFSVNIGRPRSMTSDDYDVEFPIECDDEFWQQPDELAFKQPPGKLCQLTYWIHMLKLVSILESVQRAMSVRRSALSHRTGPDALQRRQQTVLEIDKALNDWLESIPVQCHVFLVKWDPQCQDTVLFHQSTMLSIMYFFLRMETFRNDLATPSSLEICVNAAHSCVLIMEAHCKRDYISLGPQMLGTISNSGIVLLIGMWRAKRLGMGLNIELEMADVVKCMLYLERFEKRIQIAGRFWDTILNVVHLSGLTDVYNLVRRQSSGLESHETAFAMQFDSETGRGPFISEQLSLNSIPPTANTYIPNSSASSPFNNSSSGNVAHTALQGPTHDTLYDLENAQQPDWTSSAAMDISQGDWAEYMASVDEVLRSLKPS</sequence>
<dbReference type="Pfam" id="PF00172">
    <property type="entry name" value="Zn_clus"/>
    <property type="match status" value="1"/>
</dbReference>
<dbReference type="SMART" id="SM00906">
    <property type="entry name" value="Fungal_trans"/>
    <property type="match status" value="1"/>
</dbReference>
<dbReference type="GO" id="GO:0006351">
    <property type="term" value="P:DNA-templated transcription"/>
    <property type="evidence" value="ECO:0007669"/>
    <property type="project" value="InterPro"/>
</dbReference>
<keyword evidence="2" id="KW-0479">Metal-binding</keyword>
<dbReference type="GO" id="GO:0005634">
    <property type="term" value="C:nucleus"/>
    <property type="evidence" value="ECO:0007669"/>
    <property type="project" value="UniProtKB-SubCell"/>
</dbReference>
<dbReference type="PROSITE" id="PS50048">
    <property type="entry name" value="ZN2_CY6_FUNGAL_2"/>
    <property type="match status" value="1"/>
</dbReference>
<evidence type="ECO:0000256" key="3">
    <source>
        <dbReference type="ARBA" id="ARBA00023125"/>
    </source>
</evidence>
<dbReference type="PANTHER" id="PTHR46910">
    <property type="entry name" value="TRANSCRIPTION FACTOR PDR1"/>
    <property type="match status" value="1"/>
</dbReference>
<dbReference type="GO" id="GO:0000981">
    <property type="term" value="F:DNA-binding transcription factor activity, RNA polymerase II-specific"/>
    <property type="evidence" value="ECO:0007669"/>
    <property type="project" value="InterPro"/>
</dbReference>
<dbReference type="PANTHER" id="PTHR46910:SF3">
    <property type="entry name" value="HALOTOLERANCE PROTEIN 9-RELATED"/>
    <property type="match status" value="1"/>
</dbReference>
<feature type="compositionally biased region" description="Low complexity" evidence="5">
    <location>
        <begin position="686"/>
        <end position="700"/>
    </location>
</feature>
<dbReference type="InterPro" id="IPR036864">
    <property type="entry name" value="Zn2-C6_fun-type_DNA-bd_sf"/>
</dbReference>
<proteinExistence type="predicted"/>
<dbReference type="GO" id="GO:0008270">
    <property type="term" value="F:zinc ion binding"/>
    <property type="evidence" value="ECO:0007669"/>
    <property type="project" value="InterPro"/>
</dbReference>
<dbReference type="InterPro" id="IPR050987">
    <property type="entry name" value="AtrR-like"/>
</dbReference>
<keyword evidence="8" id="KW-1185">Reference proteome</keyword>
<name>A0AA38NBP5_9AGAR</name>
<dbReference type="PROSITE" id="PS00463">
    <property type="entry name" value="ZN2_CY6_FUNGAL_1"/>
    <property type="match status" value="1"/>
</dbReference>
<feature type="region of interest" description="Disordered" evidence="5">
    <location>
        <begin position="122"/>
        <end position="150"/>
    </location>
</feature>
<dbReference type="AlphaFoldDB" id="A0AA38NBP5"/>
<dbReference type="EMBL" id="MU793527">
    <property type="protein sequence ID" value="KAJ3781756.1"/>
    <property type="molecule type" value="Genomic_DNA"/>
</dbReference>
<dbReference type="Pfam" id="PF04082">
    <property type="entry name" value="Fungal_trans"/>
    <property type="match status" value="1"/>
</dbReference>
<evidence type="ECO:0000313" key="8">
    <source>
        <dbReference type="Proteomes" id="UP001163798"/>
    </source>
</evidence>
<protein>
    <submittedName>
        <fullName evidence="7">Fungal-specific transcription factor domain-containing protein</fullName>
    </submittedName>
</protein>
<comment type="subcellular location">
    <subcellularLocation>
        <location evidence="1">Nucleus</location>
    </subcellularLocation>
</comment>
<feature type="domain" description="Zn(2)-C6 fungal-type" evidence="6">
    <location>
        <begin position="22"/>
        <end position="55"/>
    </location>
</feature>
<gene>
    <name evidence="7" type="ORF">GGU10DRAFT_410400</name>
</gene>